<evidence type="ECO:0000256" key="4">
    <source>
        <dbReference type="ARBA" id="ARBA00023251"/>
    </source>
</evidence>
<keyword evidence="3" id="KW-0677">Repeat</keyword>
<dbReference type="SUPFAM" id="SSF51161">
    <property type="entry name" value="Trimeric LpxA-like enzymes"/>
    <property type="match status" value="1"/>
</dbReference>
<evidence type="ECO:0000256" key="3">
    <source>
        <dbReference type="ARBA" id="ARBA00022737"/>
    </source>
</evidence>
<dbReference type="EMBL" id="OBEL01000003">
    <property type="protein sequence ID" value="SNZ20015.1"/>
    <property type="molecule type" value="Genomic_DNA"/>
</dbReference>
<keyword evidence="4" id="KW-0046">Antibiotic resistance</keyword>
<organism evidence="6 7">
    <name type="scientific">Cohaesibacter gelatinilyticus</name>
    <dbReference type="NCBI Taxonomy" id="372072"/>
    <lineage>
        <taxon>Bacteria</taxon>
        <taxon>Pseudomonadati</taxon>
        <taxon>Pseudomonadota</taxon>
        <taxon>Alphaproteobacteria</taxon>
        <taxon>Hyphomicrobiales</taxon>
        <taxon>Cohaesibacteraceae</taxon>
    </lineage>
</organism>
<comment type="similarity">
    <text evidence="1">Belongs to the transferase hexapeptide repeat family.</text>
</comment>
<dbReference type="FunFam" id="2.160.10.10:FF:000037">
    <property type="entry name" value="Streptogramin A acetyltransferase"/>
    <property type="match status" value="1"/>
</dbReference>
<dbReference type="InterPro" id="IPR050179">
    <property type="entry name" value="Trans_hexapeptide_repeat"/>
</dbReference>
<dbReference type="InterPro" id="IPR001451">
    <property type="entry name" value="Hexapep"/>
</dbReference>
<dbReference type="GO" id="GO:0046677">
    <property type="term" value="P:response to antibiotic"/>
    <property type="evidence" value="ECO:0007669"/>
    <property type="project" value="UniProtKB-KW"/>
</dbReference>
<dbReference type="OrthoDB" id="9815592at2"/>
<dbReference type="GO" id="GO:0016746">
    <property type="term" value="F:acyltransferase activity"/>
    <property type="evidence" value="ECO:0007669"/>
    <property type="project" value="UniProtKB-KW"/>
</dbReference>
<accession>A0A285PE54</accession>
<dbReference type="InterPro" id="IPR018357">
    <property type="entry name" value="Hexapep_transf_CS"/>
</dbReference>
<dbReference type="PROSITE" id="PS00101">
    <property type="entry name" value="HEXAPEP_TRANSFERASES"/>
    <property type="match status" value="1"/>
</dbReference>
<reference evidence="6 7" key="1">
    <citation type="submission" date="2017-09" db="EMBL/GenBank/DDBJ databases">
        <authorList>
            <person name="Ehlers B."/>
            <person name="Leendertz F.H."/>
        </authorList>
    </citation>
    <scope>NUCLEOTIDE SEQUENCE [LARGE SCALE GENOMIC DNA]</scope>
    <source>
        <strain evidence="6 7">DSM 18289</strain>
    </source>
</reference>
<dbReference type="CDD" id="cd03349">
    <property type="entry name" value="LbH_XAT"/>
    <property type="match status" value="1"/>
</dbReference>
<dbReference type="AlphaFoldDB" id="A0A285PE54"/>
<evidence type="ECO:0000313" key="6">
    <source>
        <dbReference type="EMBL" id="SNZ20015.1"/>
    </source>
</evidence>
<dbReference type="Proteomes" id="UP000219439">
    <property type="component" value="Unassembled WGS sequence"/>
</dbReference>
<keyword evidence="5" id="KW-0012">Acyltransferase</keyword>
<keyword evidence="2 6" id="KW-0808">Transferase</keyword>
<dbReference type="Pfam" id="PF00132">
    <property type="entry name" value="Hexapep"/>
    <property type="match status" value="1"/>
</dbReference>
<protein>
    <submittedName>
        <fullName evidence="6">Virginiamycin A acetyltransferase</fullName>
    </submittedName>
</protein>
<dbReference type="InterPro" id="IPR011004">
    <property type="entry name" value="Trimer_LpxA-like_sf"/>
</dbReference>
<sequence length="225" mass="24801">MHPHDYSSGQIGPDPMSPFPIAGHKRVGFLKPLIRNPLIEVGDYSYYDDPEGPEHFEERNVLYHFDFLGDRLIIGKFCAIATGTRFIMNGANHDMRGFSSYPFGVMGGGWQEGFDLDGYREQSRGDTIIGDDVWIGREATILPGVAIGSGAIVAAGAIVSRDVPSYGMVAGNPAELIRLRFEEEIVDRLLALSWWDWSPELISKHREAIQGCNIEALQAATCALS</sequence>
<evidence type="ECO:0000313" key="7">
    <source>
        <dbReference type="Proteomes" id="UP000219439"/>
    </source>
</evidence>
<dbReference type="Gene3D" id="2.160.10.10">
    <property type="entry name" value="Hexapeptide repeat proteins"/>
    <property type="match status" value="1"/>
</dbReference>
<evidence type="ECO:0000256" key="5">
    <source>
        <dbReference type="ARBA" id="ARBA00023315"/>
    </source>
</evidence>
<dbReference type="PANTHER" id="PTHR43300">
    <property type="entry name" value="ACETYLTRANSFERASE"/>
    <property type="match status" value="1"/>
</dbReference>
<keyword evidence="7" id="KW-1185">Reference proteome</keyword>
<gene>
    <name evidence="6" type="ORF">SAMN06265368_3111</name>
</gene>
<evidence type="ECO:0000256" key="2">
    <source>
        <dbReference type="ARBA" id="ARBA00022679"/>
    </source>
</evidence>
<name>A0A285PE54_9HYPH</name>
<dbReference type="RefSeq" id="WP_097154363.1">
    <property type="nucleotide sequence ID" value="NZ_OBEL01000003.1"/>
</dbReference>
<evidence type="ECO:0000256" key="1">
    <source>
        <dbReference type="ARBA" id="ARBA00007274"/>
    </source>
</evidence>
<proteinExistence type="inferred from homology"/>
<dbReference type="PANTHER" id="PTHR43300:SF11">
    <property type="entry name" value="ACETYLTRANSFERASE RV3034C-RELATED"/>
    <property type="match status" value="1"/>
</dbReference>